<evidence type="ECO:0000256" key="1">
    <source>
        <dbReference type="ARBA" id="ARBA00022737"/>
    </source>
</evidence>
<dbReference type="AlphaFoldDB" id="A0A815CZ71"/>
<feature type="domain" description="ADP ribosyltransferase" evidence="3">
    <location>
        <begin position="102"/>
        <end position="276"/>
    </location>
</feature>
<dbReference type="InterPro" id="IPR003540">
    <property type="entry name" value="ADP-ribosyltransferase"/>
</dbReference>
<gene>
    <name evidence="4" type="ORF">ZHD862_LOCUS27365</name>
</gene>
<keyword evidence="1" id="KW-0677">Repeat</keyword>
<evidence type="ECO:0000256" key="2">
    <source>
        <dbReference type="ARBA" id="ARBA00022803"/>
    </source>
</evidence>
<comment type="caution">
    <text evidence="4">The sequence shown here is derived from an EMBL/GenBank/DDBJ whole genome shotgun (WGS) entry which is preliminary data.</text>
</comment>
<dbReference type="EMBL" id="CAJNOT010002154">
    <property type="protein sequence ID" value="CAF1289374.1"/>
    <property type="molecule type" value="Genomic_DNA"/>
</dbReference>
<keyword evidence="2" id="KW-0802">TPR repeat</keyword>
<dbReference type="Pfam" id="PF03496">
    <property type="entry name" value="ADPrib_exo_Tox"/>
    <property type="match status" value="1"/>
</dbReference>
<dbReference type="PANTHER" id="PTHR44943">
    <property type="entry name" value="CELLULOSE SYNTHASE OPERON PROTEIN C"/>
    <property type="match status" value="1"/>
</dbReference>
<dbReference type="Gene3D" id="3.90.176.10">
    <property type="entry name" value="Toxin ADP-ribosyltransferase, Chain A, domain 1"/>
    <property type="match status" value="1"/>
</dbReference>
<organism evidence="4 5">
    <name type="scientific">Rotaria sordida</name>
    <dbReference type="NCBI Taxonomy" id="392033"/>
    <lineage>
        <taxon>Eukaryota</taxon>
        <taxon>Metazoa</taxon>
        <taxon>Spiralia</taxon>
        <taxon>Gnathifera</taxon>
        <taxon>Rotifera</taxon>
        <taxon>Eurotatoria</taxon>
        <taxon>Bdelloidea</taxon>
        <taxon>Philodinida</taxon>
        <taxon>Philodinidae</taxon>
        <taxon>Rotaria</taxon>
    </lineage>
</organism>
<dbReference type="InterPro" id="IPR011990">
    <property type="entry name" value="TPR-like_helical_dom_sf"/>
</dbReference>
<dbReference type="GO" id="GO:0005576">
    <property type="term" value="C:extracellular region"/>
    <property type="evidence" value="ECO:0007669"/>
    <property type="project" value="InterPro"/>
</dbReference>
<name>A0A815CZ71_9BILA</name>
<dbReference type="SUPFAM" id="SSF56399">
    <property type="entry name" value="ADP-ribosylation"/>
    <property type="match status" value="1"/>
</dbReference>
<dbReference type="SMART" id="SM00028">
    <property type="entry name" value="TPR"/>
    <property type="match status" value="3"/>
</dbReference>
<sequence length="584" mass="68140">MNNPELTSYDNQTLDREILQEERFNEPIIIASAYANDSQKNMNLFVEITERSSECFFSTNTLLHYFTLKCLMNTQSTPSDYDNLIELFRTERSLPETTIDRFKKTYAPDQAIQFYTKEAFIFEPLNKALRSININHLVRFRFVLKDIYDQLGDLMALELNAKARQVYRGQRMHFFEIMDLFNSFKQKVPIIVNSFFSTSLERLPAVGFLIGGYDKEQIMTHVPVLFTINIRKQDASSDWPFADISKLSSFHGEAETLFAPGQMFMIEKFQAIHEHDTIIYSIEMRLHNETEFNLNDHYNRVKSQWEEETHDSLIHLAKLLMNWNRYDEAKELYEQVLNQKSDKQTQMVCYQGLAQIATSTNNSDEAMIYQQKVMDLKFGNDHSSSMPDGLLVSSEFQQSFSTFFDKCQNATTLSSFNQPLNEVNNYLGSNEWNEVLHQTPQMTLMIAQTLINNQQYQLAISFLEPTLIIIRWTNDVEFDPLDKSKCYETLGYCYHHLGMNEKALEYYTLALDENIHLPPQNHIKILSAVGKVLEEMNQWEEALHKYIKAAEIYQTDLPNADPEDIAHVEQRIEQVTSHLLPSDN</sequence>
<evidence type="ECO:0000313" key="5">
    <source>
        <dbReference type="Proteomes" id="UP000663864"/>
    </source>
</evidence>
<evidence type="ECO:0000313" key="4">
    <source>
        <dbReference type="EMBL" id="CAF1289374.1"/>
    </source>
</evidence>
<accession>A0A815CZ71</accession>
<evidence type="ECO:0000259" key="3">
    <source>
        <dbReference type="Pfam" id="PF03496"/>
    </source>
</evidence>
<dbReference type="Pfam" id="PF13181">
    <property type="entry name" value="TPR_8"/>
    <property type="match status" value="3"/>
</dbReference>
<dbReference type="PROSITE" id="PS51996">
    <property type="entry name" value="TR_MART"/>
    <property type="match status" value="1"/>
</dbReference>
<dbReference type="Gene3D" id="1.25.40.10">
    <property type="entry name" value="Tetratricopeptide repeat domain"/>
    <property type="match status" value="2"/>
</dbReference>
<protein>
    <recommendedName>
        <fullName evidence="3">ADP ribosyltransferase domain-containing protein</fullName>
    </recommendedName>
</protein>
<dbReference type="Proteomes" id="UP000663864">
    <property type="component" value="Unassembled WGS sequence"/>
</dbReference>
<dbReference type="PANTHER" id="PTHR44943:SF8">
    <property type="entry name" value="TPR REPEAT-CONTAINING PROTEIN MJ0263"/>
    <property type="match status" value="1"/>
</dbReference>
<dbReference type="InterPro" id="IPR019734">
    <property type="entry name" value="TPR_rpt"/>
</dbReference>
<proteinExistence type="predicted"/>
<dbReference type="InterPro" id="IPR051685">
    <property type="entry name" value="Ycf3/AcsC/BcsC/TPR_MFPF"/>
</dbReference>
<reference evidence="4" key="1">
    <citation type="submission" date="2021-02" db="EMBL/GenBank/DDBJ databases">
        <authorList>
            <person name="Nowell W R."/>
        </authorList>
    </citation>
    <scope>NUCLEOTIDE SEQUENCE</scope>
</reference>
<dbReference type="SUPFAM" id="SSF48452">
    <property type="entry name" value="TPR-like"/>
    <property type="match status" value="1"/>
</dbReference>